<reference evidence="2 3" key="1">
    <citation type="submission" date="2020-07" db="EMBL/GenBank/DDBJ databases">
        <title>Halieaceae bacterium, F7430, whole genome shotgun sequencing project.</title>
        <authorList>
            <person name="Jiang S."/>
            <person name="Liu Z.W."/>
            <person name="Du Z.J."/>
        </authorList>
    </citation>
    <scope>NUCLEOTIDE SEQUENCE [LARGE SCALE GENOMIC DNA]</scope>
    <source>
        <strain evidence="2 3">F7430</strain>
    </source>
</reference>
<keyword evidence="1" id="KW-0812">Transmembrane</keyword>
<feature type="transmembrane region" description="Helical" evidence="1">
    <location>
        <begin position="104"/>
        <end position="124"/>
    </location>
</feature>
<organism evidence="2 3">
    <name type="scientific">Sediminihaliea albiluteola</name>
    <dbReference type="NCBI Taxonomy" id="2758564"/>
    <lineage>
        <taxon>Bacteria</taxon>
        <taxon>Pseudomonadati</taxon>
        <taxon>Pseudomonadota</taxon>
        <taxon>Gammaproteobacteria</taxon>
        <taxon>Cellvibrionales</taxon>
        <taxon>Halieaceae</taxon>
        <taxon>Sediminihaliea</taxon>
    </lineage>
</organism>
<dbReference type="Proteomes" id="UP000539350">
    <property type="component" value="Unassembled WGS sequence"/>
</dbReference>
<dbReference type="EMBL" id="JACFXU010000014">
    <property type="protein sequence ID" value="MBA6413395.1"/>
    <property type="molecule type" value="Genomic_DNA"/>
</dbReference>
<evidence type="ECO:0000313" key="3">
    <source>
        <dbReference type="Proteomes" id="UP000539350"/>
    </source>
</evidence>
<keyword evidence="1" id="KW-1133">Transmembrane helix</keyword>
<proteinExistence type="predicted"/>
<comment type="caution">
    <text evidence="2">The sequence shown here is derived from an EMBL/GenBank/DDBJ whole genome shotgun (WGS) entry which is preliminary data.</text>
</comment>
<accession>A0A7W2TWU1</accession>
<feature type="transmembrane region" description="Helical" evidence="1">
    <location>
        <begin position="76"/>
        <end position="97"/>
    </location>
</feature>
<keyword evidence="1" id="KW-0472">Membrane</keyword>
<keyword evidence="3" id="KW-1185">Reference proteome</keyword>
<dbReference type="RefSeq" id="WP_182172536.1">
    <property type="nucleotide sequence ID" value="NZ_JACFXU010000014.1"/>
</dbReference>
<gene>
    <name evidence="2" type="ORF">H2508_09765</name>
</gene>
<feature type="transmembrane region" description="Helical" evidence="1">
    <location>
        <begin position="136"/>
        <end position="159"/>
    </location>
</feature>
<evidence type="ECO:0000256" key="1">
    <source>
        <dbReference type="SAM" id="Phobius"/>
    </source>
</evidence>
<evidence type="ECO:0000313" key="2">
    <source>
        <dbReference type="EMBL" id="MBA6413395.1"/>
    </source>
</evidence>
<protein>
    <submittedName>
        <fullName evidence="2">Uncharacterized protein</fullName>
    </submittedName>
</protein>
<dbReference type="AlphaFoldDB" id="A0A7W2TWU1"/>
<feature type="transmembrane region" description="Helical" evidence="1">
    <location>
        <begin position="52"/>
        <end position="70"/>
    </location>
</feature>
<name>A0A7W2TWU1_9GAMM</name>
<sequence>MEDENSPALRVGVDFRGTQNATQPVLEHIRPGKKRAPLLRYIRINLPQTTRLLLVAVIAVIGAASAAVALSDHEPFLFATPLLWGICGAAMVFVTVGLMSSARIWTWGLIIALSSLLVYIGGLLGNAPYVWNGASVASAAIWNLTLFASIAYIVLFWALRYGMIVAAPDKQNFLD</sequence>